<dbReference type="RefSeq" id="WP_037494161.1">
    <property type="nucleotide sequence ID" value="NZ_JJMU01000002.1"/>
</dbReference>
<comment type="caution">
    <text evidence="7">The sequence shown here is derived from an EMBL/GenBank/DDBJ whole genome shotgun (WGS) entry which is preliminary data.</text>
</comment>
<dbReference type="EMBL" id="JJMU01000002">
    <property type="protein sequence ID" value="KGE15964.1"/>
    <property type="molecule type" value="Genomic_DNA"/>
</dbReference>
<protein>
    <recommendedName>
        <fullName evidence="6">DUF1232 domain-containing protein</fullName>
    </recommendedName>
</protein>
<dbReference type="GO" id="GO:0012505">
    <property type="term" value="C:endomembrane system"/>
    <property type="evidence" value="ECO:0007669"/>
    <property type="project" value="UniProtKB-SubCell"/>
</dbReference>
<reference evidence="7 8" key="2">
    <citation type="journal article" date="2015" name="PLoS ONE">
        <title>Whole-Genome Optical Mapping and Finished Genome Sequence of Sphingobacterium deserti sp. nov., a New Species Isolated from the Western Desert of China.</title>
        <authorList>
            <person name="Teng C."/>
            <person name="Zhou Z."/>
            <person name="Molnar I."/>
            <person name="Li X."/>
            <person name="Tang R."/>
            <person name="Chen M."/>
            <person name="Wang L."/>
            <person name="Su S."/>
            <person name="Zhang W."/>
            <person name="Lin M."/>
        </authorList>
    </citation>
    <scope>NUCLEOTIDE SEQUENCE [LARGE SCALE GENOMIC DNA]</scope>
    <source>
        <strain evidence="8">ACCC05744</strain>
    </source>
</reference>
<feature type="transmembrane region" description="Helical" evidence="5">
    <location>
        <begin position="63"/>
        <end position="79"/>
    </location>
</feature>
<dbReference type="eggNOG" id="COG3339">
    <property type="taxonomic scope" value="Bacteria"/>
</dbReference>
<keyword evidence="2 5" id="KW-0812">Transmembrane</keyword>
<accession>A0A0B8TAQ7</accession>
<evidence type="ECO:0000313" key="8">
    <source>
        <dbReference type="Proteomes" id="UP000031802"/>
    </source>
</evidence>
<dbReference type="PATRIC" id="fig|1229276.3.peg.85"/>
<reference evidence="8" key="1">
    <citation type="submission" date="2014-04" db="EMBL/GenBank/DDBJ databases">
        <title>Whole-Genome optical mapping and complete genome sequence of Sphingobacterium deserti sp. nov., a new spaces isolated from desert in the west of China.</title>
        <authorList>
            <person name="Teng C."/>
            <person name="Zhou Z."/>
            <person name="Li X."/>
            <person name="Chen M."/>
            <person name="Lin M."/>
            <person name="Wang L."/>
            <person name="Su S."/>
            <person name="Zhang C."/>
            <person name="Zhang W."/>
        </authorList>
    </citation>
    <scope>NUCLEOTIDE SEQUENCE [LARGE SCALE GENOMIC DNA]</scope>
    <source>
        <strain evidence="8">ACCC05744</strain>
    </source>
</reference>
<evidence type="ECO:0000259" key="6">
    <source>
        <dbReference type="Pfam" id="PF06803"/>
    </source>
</evidence>
<keyword evidence="4 5" id="KW-0472">Membrane</keyword>
<feature type="domain" description="DUF1232" evidence="6">
    <location>
        <begin position="67"/>
        <end position="99"/>
    </location>
</feature>
<evidence type="ECO:0000256" key="4">
    <source>
        <dbReference type="ARBA" id="ARBA00023136"/>
    </source>
</evidence>
<keyword evidence="3 5" id="KW-1133">Transmembrane helix</keyword>
<evidence type="ECO:0000256" key="3">
    <source>
        <dbReference type="ARBA" id="ARBA00022989"/>
    </source>
</evidence>
<dbReference type="STRING" id="1229276.DI53_0079"/>
<organism evidence="7 8">
    <name type="scientific">Sphingobacterium deserti</name>
    <dbReference type="NCBI Taxonomy" id="1229276"/>
    <lineage>
        <taxon>Bacteria</taxon>
        <taxon>Pseudomonadati</taxon>
        <taxon>Bacteroidota</taxon>
        <taxon>Sphingobacteriia</taxon>
        <taxon>Sphingobacteriales</taxon>
        <taxon>Sphingobacteriaceae</taxon>
        <taxon>Sphingobacterium</taxon>
    </lineage>
</organism>
<name>A0A0B8TAQ7_9SPHI</name>
<dbReference type="OrthoDB" id="9800034at2"/>
<evidence type="ECO:0000256" key="2">
    <source>
        <dbReference type="ARBA" id="ARBA00022692"/>
    </source>
</evidence>
<evidence type="ECO:0000256" key="1">
    <source>
        <dbReference type="ARBA" id="ARBA00004127"/>
    </source>
</evidence>
<dbReference type="AlphaFoldDB" id="A0A0B8TAQ7"/>
<sequence>MKKMRWIRAFQLFEQFRNMSVSQKDFDRAEVKAAHLDEKASDFKLLIAMGRDTIAGRYKMNKWNLSVIVGTVVYVLSPLDAIPDVIPVLGWIDDLTIVGYAIGKLSAEMRKYKTFKEKTATSML</sequence>
<dbReference type="Proteomes" id="UP000031802">
    <property type="component" value="Unassembled WGS sequence"/>
</dbReference>
<proteinExistence type="predicted"/>
<evidence type="ECO:0000256" key="5">
    <source>
        <dbReference type="SAM" id="Phobius"/>
    </source>
</evidence>
<comment type="subcellular location">
    <subcellularLocation>
        <location evidence="1">Endomembrane system</location>
        <topology evidence="1">Multi-pass membrane protein</topology>
    </subcellularLocation>
</comment>
<keyword evidence="8" id="KW-1185">Reference proteome</keyword>
<dbReference type="Pfam" id="PF06803">
    <property type="entry name" value="DUF1232"/>
    <property type="match status" value="1"/>
</dbReference>
<evidence type="ECO:0000313" key="7">
    <source>
        <dbReference type="EMBL" id="KGE15964.1"/>
    </source>
</evidence>
<dbReference type="InterPro" id="IPR010652">
    <property type="entry name" value="DUF1232"/>
</dbReference>
<gene>
    <name evidence="7" type="ORF">DI53_0079</name>
</gene>